<keyword evidence="3" id="KW-0999">Mitochondrion inner membrane</keyword>
<evidence type="ECO:0000256" key="6">
    <source>
        <dbReference type="ARBA" id="ARBA00023136"/>
    </source>
</evidence>
<name>A0A8H6XEB3_9AGAR</name>
<dbReference type="OrthoDB" id="1913277at2759"/>
<keyword evidence="6" id="KW-0472">Membrane</keyword>
<keyword evidence="4" id="KW-1133">Transmembrane helix</keyword>
<proteinExistence type="predicted"/>
<comment type="subcellular location">
    <subcellularLocation>
        <location evidence="1">Mitochondrion inner membrane</location>
        <topology evidence="1">Multi-pass membrane protein</topology>
    </subcellularLocation>
</comment>
<dbReference type="PANTHER" id="PTHR21382:SF1">
    <property type="entry name" value="NADH DEHYDROGENASE [UBIQUINONE] 1 ALPHA SUBCOMPLEX SUBUNIT 11"/>
    <property type="match status" value="1"/>
</dbReference>
<dbReference type="EMBL" id="JACAZH010000031">
    <property type="protein sequence ID" value="KAF7339512.1"/>
    <property type="molecule type" value="Genomic_DNA"/>
</dbReference>
<dbReference type="AlphaFoldDB" id="A0A8H6XEB3"/>
<protein>
    <submittedName>
        <fullName evidence="7">NdufA11 NADH dehydrogenase subunit</fullName>
    </submittedName>
</protein>
<dbReference type="Proteomes" id="UP000623467">
    <property type="component" value="Unassembled WGS sequence"/>
</dbReference>
<sequence>MSGGPAAQIKELIAKTLEKPPKPDVFPAQYQHKSSLQNAFLLGGQSAIAGAVVAGLRNALSGRNAGFMAPVGLFAAVGASFAMTESMVANHREADDPISAASGACAAGFLLGISTRSLPMALGTCGIMSGVMGMYKYTNGMGTRNPKPPAEQKFFKPSAVVEAVKHEE</sequence>
<keyword evidence="8" id="KW-1185">Reference proteome</keyword>
<dbReference type="InterPro" id="IPR039205">
    <property type="entry name" value="NDUFA11"/>
</dbReference>
<organism evidence="7 8">
    <name type="scientific">Mycena sanguinolenta</name>
    <dbReference type="NCBI Taxonomy" id="230812"/>
    <lineage>
        <taxon>Eukaryota</taxon>
        <taxon>Fungi</taxon>
        <taxon>Dikarya</taxon>
        <taxon>Basidiomycota</taxon>
        <taxon>Agaricomycotina</taxon>
        <taxon>Agaricomycetes</taxon>
        <taxon>Agaricomycetidae</taxon>
        <taxon>Agaricales</taxon>
        <taxon>Marasmiineae</taxon>
        <taxon>Mycenaceae</taxon>
        <taxon>Mycena</taxon>
    </lineage>
</organism>
<evidence type="ECO:0000313" key="7">
    <source>
        <dbReference type="EMBL" id="KAF7339512.1"/>
    </source>
</evidence>
<dbReference type="GO" id="GO:0045271">
    <property type="term" value="C:respiratory chain complex I"/>
    <property type="evidence" value="ECO:0007669"/>
    <property type="project" value="InterPro"/>
</dbReference>
<dbReference type="PANTHER" id="PTHR21382">
    <property type="entry name" value="NADH-UBIQUINONE OXIDOREDUCTASE SUBUNIT"/>
    <property type="match status" value="1"/>
</dbReference>
<evidence type="ECO:0000256" key="2">
    <source>
        <dbReference type="ARBA" id="ARBA00022692"/>
    </source>
</evidence>
<reference evidence="7" key="1">
    <citation type="submission" date="2020-05" db="EMBL/GenBank/DDBJ databases">
        <title>Mycena genomes resolve the evolution of fungal bioluminescence.</title>
        <authorList>
            <person name="Tsai I.J."/>
        </authorList>
    </citation>
    <scope>NUCLEOTIDE SEQUENCE</scope>
    <source>
        <strain evidence="7">160909Yilan</strain>
    </source>
</reference>
<dbReference type="GO" id="GO:0006120">
    <property type="term" value="P:mitochondrial electron transport, NADH to ubiquinone"/>
    <property type="evidence" value="ECO:0007669"/>
    <property type="project" value="InterPro"/>
</dbReference>
<evidence type="ECO:0000256" key="4">
    <source>
        <dbReference type="ARBA" id="ARBA00022989"/>
    </source>
</evidence>
<comment type="caution">
    <text evidence="7">The sequence shown here is derived from an EMBL/GenBank/DDBJ whole genome shotgun (WGS) entry which is preliminary data.</text>
</comment>
<evidence type="ECO:0000256" key="3">
    <source>
        <dbReference type="ARBA" id="ARBA00022792"/>
    </source>
</evidence>
<keyword evidence="2" id="KW-0812">Transmembrane</keyword>
<evidence type="ECO:0000256" key="1">
    <source>
        <dbReference type="ARBA" id="ARBA00004448"/>
    </source>
</evidence>
<gene>
    <name evidence="7" type="ORF">MSAN_02165600</name>
</gene>
<evidence type="ECO:0000256" key="5">
    <source>
        <dbReference type="ARBA" id="ARBA00023128"/>
    </source>
</evidence>
<dbReference type="GO" id="GO:0005743">
    <property type="term" value="C:mitochondrial inner membrane"/>
    <property type="evidence" value="ECO:0007669"/>
    <property type="project" value="UniProtKB-SubCell"/>
</dbReference>
<evidence type="ECO:0000313" key="8">
    <source>
        <dbReference type="Proteomes" id="UP000623467"/>
    </source>
</evidence>
<accession>A0A8H6XEB3</accession>
<keyword evidence="5" id="KW-0496">Mitochondrion</keyword>